<gene>
    <name evidence="2" type="ORF">GCM10017557_19210</name>
</gene>
<sequence length="59" mass="6369">MGSGEFKAELGTVRTESVESPDGECGGKPQKPQKKLRYFGRPHPENPADTWPLSAAAAR</sequence>
<dbReference type="EMBL" id="AP023440">
    <property type="protein sequence ID" value="BCL27062.1"/>
    <property type="molecule type" value="Genomic_DNA"/>
</dbReference>
<dbReference type="AlphaFoldDB" id="A0A7G1NWL4"/>
<evidence type="ECO:0000313" key="2">
    <source>
        <dbReference type="EMBL" id="BCL27062.1"/>
    </source>
</evidence>
<dbReference type="Proteomes" id="UP000516444">
    <property type="component" value="Chromosome"/>
</dbReference>
<feature type="compositionally biased region" description="Basic residues" evidence="1">
    <location>
        <begin position="31"/>
        <end position="40"/>
    </location>
</feature>
<name>A0A7G1NWL4_9ACTN</name>
<evidence type="ECO:0000313" key="3">
    <source>
        <dbReference type="Proteomes" id="UP000516444"/>
    </source>
</evidence>
<organism evidence="2 3">
    <name type="scientific">Streptomyces aurantiacus</name>
    <dbReference type="NCBI Taxonomy" id="47760"/>
    <lineage>
        <taxon>Bacteria</taxon>
        <taxon>Bacillati</taxon>
        <taxon>Actinomycetota</taxon>
        <taxon>Actinomycetes</taxon>
        <taxon>Kitasatosporales</taxon>
        <taxon>Streptomycetaceae</taxon>
        <taxon>Streptomyces</taxon>
        <taxon>Streptomyces aurantiacus group</taxon>
    </lineage>
</organism>
<protein>
    <submittedName>
        <fullName evidence="2">Uncharacterized protein</fullName>
    </submittedName>
</protein>
<reference evidence="2 3" key="1">
    <citation type="journal article" date="2014" name="Int. J. Syst. Evol. Microbiol.">
        <title>Complete genome sequence of Corynebacterium casei LMG S-19264T (=DSM 44701T), isolated from a smear-ripened cheese.</title>
        <authorList>
            <consortium name="US DOE Joint Genome Institute (JGI-PGF)"/>
            <person name="Walter F."/>
            <person name="Albersmeier A."/>
            <person name="Kalinowski J."/>
            <person name="Ruckert C."/>
        </authorList>
    </citation>
    <scope>NUCLEOTIDE SEQUENCE [LARGE SCALE GENOMIC DNA]</scope>
    <source>
        <strain evidence="2 3">JCM 4677</strain>
    </source>
</reference>
<proteinExistence type="predicted"/>
<accession>A0A7G1NWL4</accession>
<evidence type="ECO:0000256" key="1">
    <source>
        <dbReference type="SAM" id="MobiDB-lite"/>
    </source>
</evidence>
<dbReference type="KEGG" id="sgm:GCM10017557_19210"/>
<keyword evidence="3" id="KW-1185">Reference proteome</keyword>
<feature type="region of interest" description="Disordered" evidence="1">
    <location>
        <begin position="1"/>
        <end position="59"/>
    </location>
</feature>